<dbReference type="Pfam" id="PF00149">
    <property type="entry name" value="Metallophos"/>
    <property type="match status" value="1"/>
</dbReference>
<dbReference type="GO" id="GO:0046872">
    <property type="term" value="F:metal ion binding"/>
    <property type="evidence" value="ECO:0007669"/>
    <property type="project" value="UniProtKB-KW"/>
</dbReference>
<evidence type="ECO:0000313" key="6">
    <source>
        <dbReference type="EMBL" id="ACE05654.1"/>
    </source>
</evidence>
<dbReference type="PANTHER" id="PTHR31302">
    <property type="entry name" value="TRANSMEMBRANE PROTEIN WITH METALLOPHOSPHOESTERASE DOMAIN-RELATED"/>
    <property type="match status" value="1"/>
</dbReference>
<keyword evidence="3" id="KW-1133">Transmembrane helix</keyword>
<name>B3ER02_AMOA5</name>
<sequence length="412" mass="46935">MKRGLFFILFLVLIDIYFYQGLKIITSPLQPSSRVIIYTLYGIFVTSTIVTVLTYGWLRWGLRNNFVKYRVIPAWFIKYITKLFSVSFLFVDDIARSARWLVYKIAYLFNDTITDSALMPRSVMVTKAGMLAATVPLVTLSYGILVGAHDYRVRRLRIKLPHLPNAFHGLKIGQLSDIHTGSFFNKKAVAGGVDMLLREKPDVIFFTGDLVNDTADEVKEYIPIFSRLKAPLGIYSVLGNHDYGDYVPWPSITAKQKNLQDLRNAHQLMGWTLLINEHIILTEGADKLAIIGIENWGLQFSQYGKLVQAYQGTADIPVKLLLSHDPSHWDAEVRPKFSDIDITFAGHTHGFQFGIEIGTFKWSPVQYQYKQWAGLYQQGAQYLYVNRGFGYLGYPGRIGILPEITIVELVKE</sequence>
<gene>
    <name evidence="5" type="ordered locus">Aasi_0201</name>
    <name evidence="6" type="ordered locus">Aasi_0210</name>
</gene>
<dbReference type="InterPro" id="IPR004843">
    <property type="entry name" value="Calcineurin-like_PHP"/>
</dbReference>
<keyword evidence="3" id="KW-0812">Transmembrane</keyword>
<evidence type="ECO:0000256" key="1">
    <source>
        <dbReference type="ARBA" id="ARBA00022723"/>
    </source>
</evidence>
<keyword evidence="7" id="KW-1185">Reference proteome</keyword>
<keyword evidence="1" id="KW-0479">Metal-binding</keyword>
<dbReference type="CDD" id="cd07385">
    <property type="entry name" value="MPP_YkuE_C"/>
    <property type="match status" value="1"/>
</dbReference>
<dbReference type="EMBL" id="CP001102">
    <property type="protein sequence ID" value="ACE05646.1"/>
    <property type="molecule type" value="Genomic_DNA"/>
</dbReference>
<dbReference type="GO" id="GO:0009245">
    <property type="term" value="P:lipid A biosynthetic process"/>
    <property type="evidence" value="ECO:0007669"/>
    <property type="project" value="TreeGrafter"/>
</dbReference>
<organism evidence="6 7">
    <name type="scientific">Amoebophilus asiaticus (strain 5a2)</name>
    <dbReference type="NCBI Taxonomy" id="452471"/>
    <lineage>
        <taxon>Bacteria</taxon>
        <taxon>Pseudomonadati</taxon>
        <taxon>Bacteroidota</taxon>
        <taxon>Cytophagia</taxon>
        <taxon>Cytophagales</taxon>
        <taxon>Amoebophilaceae</taxon>
        <taxon>Candidatus Amoebophilus</taxon>
    </lineage>
</organism>
<evidence type="ECO:0000259" key="4">
    <source>
        <dbReference type="Pfam" id="PF00149"/>
    </source>
</evidence>
<accession>B3ER02</accession>
<feature type="transmembrane region" description="Helical" evidence="3">
    <location>
        <begin position="34"/>
        <end position="58"/>
    </location>
</feature>
<dbReference type="SUPFAM" id="SSF56300">
    <property type="entry name" value="Metallo-dependent phosphatases"/>
    <property type="match status" value="1"/>
</dbReference>
<evidence type="ECO:0000256" key="3">
    <source>
        <dbReference type="SAM" id="Phobius"/>
    </source>
</evidence>
<feature type="transmembrane region" description="Helical" evidence="3">
    <location>
        <begin position="70"/>
        <end position="91"/>
    </location>
</feature>
<evidence type="ECO:0000256" key="2">
    <source>
        <dbReference type="ARBA" id="ARBA00022801"/>
    </source>
</evidence>
<dbReference type="InterPro" id="IPR051158">
    <property type="entry name" value="Metallophosphoesterase_sf"/>
</dbReference>
<dbReference type="OrthoDB" id="9780884at2"/>
<dbReference type="Gene3D" id="3.60.21.10">
    <property type="match status" value="1"/>
</dbReference>
<keyword evidence="2" id="KW-0378">Hydrolase</keyword>
<dbReference type="EMBL" id="CP001102">
    <property type="protein sequence ID" value="ACE05654.1"/>
    <property type="molecule type" value="Genomic_DNA"/>
</dbReference>
<feature type="domain" description="Calcineurin-like phosphoesterase" evidence="4">
    <location>
        <begin position="170"/>
        <end position="350"/>
    </location>
</feature>
<keyword evidence="3" id="KW-0472">Membrane</keyword>
<reference evidence="6 7" key="1">
    <citation type="journal article" date="2010" name="J. Bacteriol.">
        <title>The genome of the amoeba symbiont 'Candidatus Amoebophilus asiaticus' reveals common mechanisms for host cell interaction among amoeba-associated bacteria.</title>
        <authorList>
            <person name="Schmitz-Esser S."/>
            <person name="Tischler P."/>
            <person name="Arnold R."/>
            <person name="Montanaro J."/>
            <person name="Wagner M."/>
            <person name="Rattei T."/>
            <person name="Horn M."/>
        </authorList>
    </citation>
    <scope>NUCLEOTIDE SEQUENCE [LARGE SCALE GENOMIC DNA]</scope>
    <source>
        <strain evidence="6 7">5a2</strain>
    </source>
</reference>
<dbReference type="Proteomes" id="UP000001227">
    <property type="component" value="Chromosome"/>
</dbReference>
<dbReference type="KEGG" id="aas:Aasi_0201"/>
<dbReference type="PANTHER" id="PTHR31302:SF31">
    <property type="entry name" value="PHOSPHODIESTERASE YAEI"/>
    <property type="match status" value="1"/>
</dbReference>
<evidence type="ECO:0000313" key="7">
    <source>
        <dbReference type="Proteomes" id="UP000001227"/>
    </source>
</evidence>
<dbReference type="KEGG" id="aas:Aasi_0210"/>
<dbReference type="RefSeq" id="WP_012472411.1">
    <property type="nucleotide sequence ID" value="NC_010830.1"/>
</dbReference>
<dbReference type="eggNOG" id="COG1408">
    <property type="taxonomic scope" value="Bacteria"/>
</dbReference>
<feature type="transmembrane region" description="Helical" evidence="3">
    <location>
        <begin position="128"/>
        <end position="148"/>
    </location>
</feature>
<dbReference type="HOGENOM" id="CLU_025443_6_0_10"/>
<protein>
    <recommendedName>
        <fullName evidence="4">Calcineurin-like phosphoesterase domain-containing protein</fullName>
    </recommendedName>
</protein>
<proteinExistence type="predicted"/>
<dbReference type="AlphaFoldDB" id="B3ER02"/>
<dbReference type="InterPro" id="IPR029052">
    <property type="entry name" value="Metallo-depent_PP-like"/>
</dbReference>
<evidence type="ECO:0000313" key="5">
    <source>
        <dbReference type="EMBL" id="ACE05646.1"/>
    </source>
</evidence>
<dbReference type="GO" id="GO:0016020">
    <property type="term" value="C:membrane"/>
    <property type="evidence" value="ECO:0007669"/>
    <property type="project" value="GOC"/>
</dbReference>
<dbReference type="GO" id="GO:0008758">
    <property type="term" value="F:UDP-2,3-diacylglucosamine hydrolase activity"/>
    <property type="evidence" value="ECO:0007669"/>
    <property type="project" value="TreeGrafter"/>
</dbReference>